<dbReference type="eggNOG" id="KOG0134">
    <property type="taxonomic scope" value="Eukaryota"/>
</dbReference>
<dbReference type="EMBL" id="DS269572">
    <property type="protein sequence ID" value="EFO85378.1"/>
    <property type="molecule type" value="Genomic_DNA"/>
</dbReference>
<dbReference type="GO" id="GO:0010181">
    <property type="term" value="F:FMN binding"/>
    <property type="evidence" value="ECO:0007669"/>
    <property type="project" value="InterPro"/>
</dbReference>
<dbReference type="SUPFAM" id="SSF51395">
    <property type="entry name" value="FMN-linked oxidoreductases"/>
    <property type="match status" value="1"/>
</dbReference>
<evidence type="ECO:0000313" key="3">
    <source>
        <dbReference type="EMBL" id="EFO85378.1"/>
    </source>
</evidence>
<dbReference type="CDD" id="cd04733">
    <property type="entry name" value="OYE_like_2_FMN"/>
    <property type="match status" value="1"/>
</dbReference>
<dbReference type="Proteomes" id="UP000008281">
    <property type="component" value="Unassembled WGS sequence"/>
</dbReference>
<dbReference type="RefSeq" id="XP_003089260.2">
    <property type="nucleotide sequence ID" value="XM_003089212.2"/>
</dbReference>
<dbReference type="PANTHER" id="PTHR43656">
    <property type="entry name" value="BINDING OXIDOREDUCTASE, PUTATIVE (AFU_ORTHOLOGUE AFUA_2G08260)-RELATED"/>
    <property type="match status" value="1"/>
</dbReference>
<dbReference type="HOGENOM" id="CLU_012153_6_3_1"/>
<keyword evidence="1" id="KW-0285">Flavoprotein</keyword>
<dbReference type="Pfam" id="PF00724">
    <property type="entry name" value="Oxidored_FMN"/>
    <property type="match status" value="1"/>
</dbReference>
<gene>
    <name evidence="3" type="ORF">CRE_25992</name>
</gene>
<evidence type="ECO:0000313" key="4">
    <source>
        <dbReference type="Proteomes" id="UP000008281"/>
    </source>
</evidence>
<evidence type="ECO:0000256" key="1">
    <source>
        <dbReference type="ARBA" id="ARBA00022630"/>
    </source>
</evidence>
<dbReference type="AlphaFoldDB" id="E3NQR2"/>
<dbReference type="OrthoDB" id="1663137at2759"/>
<accession>E3NQR2</accession>
<name>E3NQR2_CAERE</name>
<dbReference type="Gene3D" id="3.20.20.70">
    <property type="entry name" value="Aldolase class I"/>
    <property type="match status" value="1"/>
</dbReference>
<dbReference type="InterPro" id="IPR051799">
    <property type="entry name" value="NADH_flavin_oxidoreductase"/>
</dbReference>
<protein>
    <submittedName>
        <fullName evidence="3">Uncharacterized protein</fullName>
    </submittedName>
</protein>
<proteinExistence type="predicted"/>
<dbReference type="PANTHER" id="PTHR43656:SF5">
    <property type="entry name" value="NADH:FLAVIN OXIDOREDUCTASE_NADH OXIDASE N-TERMINAL DOMAIN-CONTAINING PROTEIN"/>
    <property type="match status" value="1"/>
</dbReference>
<dbReference type="GO" id="GO:0016491">
    <property type="term" value="F:oxidoreductase activity"/>
    <property type="evidence" value="ECO:0007669"/>
    <property type="project" value="UniProtKB-KW"/>
</dbReference>
<evidence type="ECO:0000256" key="2">
    <source>
        <dbReference type="ARBA" id="ARBA00023002"/>
    </source>
</evidence>
<dbReference type="KEGG" id="crq:GCK72_013345"/>
<organism evidence="4">
    <name type="scientific">Caenorhabditis remanei</name>
    <name type="common">Caenorhabditis vulgaris</name>
    <dbReference type="NCBI Taxonomy" id="31234"/>
    <lineage>
        <taxon>Eukaryota</taxon>
        <taxon>Metazoa</taxon>
        <taxon>Ecdysozoa</taxon>
        <taxon>Nematoda</taxon>
        <taxon>Chromadorea</taxon>
        <taxon>Rhabditida</taxon>
        <taxon>Rhabditina</taxon>
        <taxon>Rhabditomorpha</taxon>
        <taxon>Rhabditoidea</taxon>
        <taxon>Rhabditidae</taxon>
        <taxon>Peloderinae</taxon>
        <taxon>Caenorhabditis</taxon>
    </lineage>
</organism>
<keyword evidence="4" id="KW-1185">Reference proteome</keyword>
<dbReference type="InterPro" id="IPR001155">
    <property type="entry name" value="OxRdtase_FMN_N"/>
</dbReference>
<dbReference type="STRING" id="31234.E3NQR2"/>
<keyword evidence="2" id="KW-0560">Oxidoreductase</keyword>
<sequence>MSFPKRFPNAAAVSSEILGEKLKFPNGRTAPNRFLKAAMTERFSTYSPENPKKHGLPTEQILNIYDKWGHGQFGMILTGNVAVDPTNLEAIGNAIIFKEGDSSERRALFTQWAQKMKQDGGLAVIQLSHGGRQSSIWANRTPFGASDVELKTDPPGSMYGKPIALTTEQIRTEVIDRFVYAAKFAYECGFDGVQLHAAHGYLLTQFTSPTTNTRTDRYGGSLLNRNRVIIEIYDKIKNEIPSSTGFLIGIKSNSKEFQEKGTTVEDAKFLCEAYEKRKFDFVELTGGTAEKFVFAHERESTKIREAFFVEFAEAIRPVFKNTVVYLTGGFRTVGAMVDAVQRNTTQGIGLGRPVTAEPDLPKKILNGSVHSAIQDAFNPNDMIKQMLASGSQMEQMGRNSVRKAGGDVMNQISDYSDERTVEVFNGKAMEMFGNIQKDAMAGKAPKMLVVMS</sequence>
<dbReference type="InterPro" id="IPR013785">
    <property type="entry name" value="Aldolase_TIM"/>
</dbReference>
<reference evidence="3" key="1">
    <citation type="submission" date="2007-07" db="EMBL/GenBank/DDBJ databases">
        <title>PCAP assembly of the Caenorhabditis remanei genome.</title>
        <authorList>
            <consortium name="The Caenorhabditis remanei Sequencing Consortium"/>
            <person name="Wilson R.K."/>
        </authorList>
    </citation>
    <scope>NUCLEOTIDE SEQUENCE [LARGE SCALE GENOMIC DNA]</scope>
    <source>
        <strain evidence="3">PB4641</strain>
    </source>
</reference>
<dbReference type="CTD" id="9806198"/>
<dbReference type="OMA" id="CIGIKFN"/>
<dbReference type="GeneID" id="9806198"/>
<dbReference type="FunCoup" id="E3NQR2">
    <property type="interactions" value="11"/>
</dbReference>